<dbReference type="GO" id="GO:0071038">
    <property type="term" value="P:TRAMP-dependent tRNA surveillance pathway"/>
    <property type="evidence" value="ECO:0007669"/>
    <property type="project" value="TreeGrafter"/>
</dbReference>
<evidence type="ECO:0000313" key="13">
    <source>
        <dbReference type="Proteomes" id="UP000192247"/>
    </source>
</evidence>
<evidence type="ECO:0000256" key="9">
    <source>
        <dbReference type="ARBA" id="ARBA00070365"/>
    </source>
</evidence>
<dbReference type="FunFam" id="3.30.420.10:FF:000059">
    <property type="entry name" value="Exosome complex exonuclease Rrp6"/>
    <property type="match status" value="1"/>
</dbReference>
<evidence type="ECO:0000256" key="1">
    <source>
        <dbReference type="ARBA" id="ARBA00004123"/>
    </source>
</evidence>
<feature type="compositionally biased region" description="Basic and acidic residues" evidence="10">
    <location>
        <begin position="843"/>
        <end position="856"/>
    </location>
</feature>
<dbReference type="InterPro" id="IPR002121">
    <property type="entry name" value="HRDC_dom"/>
</dbReference>
<dbReference type="GO" id="GO:0000176">
    <property type="term" value="C:nuclear exosome (RNase complex)"/>
    <property type="evidence" value="ECO:0007669"/>
    <property type="project" value="InterPro"/>
</dbReference>
<dbReference type="Pfam" id="PF08066">
    <property type="entry name" value="PMC2NT"/>
    <property type="match status" value="1"/>
</dbReference>
<dbReference type="GO" id="GO:0003727">
    <property type="term" value="F:single-stranded RNA binding"/>
    <property type="evidence" value="ECO:0007669"/>
    <property type="project" value="TreeGrafter"/>
</dbReference>
<keyword evidence="5" id="KW-0271">Exosome</keyword>
<dbReference type="InterPro" id="IPR012337">
    <property type="entry name" value="RNaseH-like_sf"/>
</dbReference>
<dbReference type="CDD" id="cd06147">
    <property type="entry name" value="Rrp6p_like_exo"/>
    <property type="match status" value="1"/>
</dbReference>
<dbReference type="PANTHER" id="PTHR12124">
    <property type="entry name" value="POLYMYOSITIS/SCLERODERMA AUTOANTIGEN-RELATED"/>
    <property type="match status" value="1"/>
</dbReference>
<dbReference type="GO" id="GO:0000166">
    <property type="term" value="F:nucleotide binding"/>
    <property type="evidence" value="ECO:0007669"/>
    <property type="project" value="InterPro"/>
</dbReference>
<dbReference type="OrthoDB" id="2250022at2759"/>
<keyword evidence="3" id="KW-0540">Nuclease</keyword>
<comment type="subcellular location">
    <subcellularLocation>
        <location evidence="1">Nucleus</location>
    </subcellularLocation>
</comment>
<feature type="compositionally biased region" description="Basic and acidic residues" evidence="10">
    <location>
        <begin position="718"/>
        <end position="730"/>
    </location>
</feature>
<organism evidence="12 13">
    <name type="scientific">Tropilaelaps mercedesae</name>
    <dbReference type="NCBI Taxonomy" id="418985"/>
    <lineage>
        <taxon>Eukaryota</taxon>
        <taxon>Metazoa</taxon>
        <taxon>Ecdysozoa</taxon>
        <taxon>Arthropoda</taxon>
        <taxon>Chelicerata</taxon>
        <taxon>Arachnida</taxon>
        <taxon>Acari</taxon>
        <taxon>Parasitiformes</taxon>
        <taxon>Mesostigmata</taxon>
        <taxon>Gamasina</taxon>
        <taxon>Dermanyssoidea</taxon>
        <taxon>Laelapidae</taxon>
        <taxon>Tropilaelaps</taxon>
    </lineage>
</organism>
<dbReference type="GO" id="GO:0005730">
    <property type="term" value="C:nucleolus"/>
    <property type="evidence" value="ECO:0007669"/>
    <property type="project" value="TreeGrafter"/>
</dbReference>
<evidence type="ECO:0000256" key="2">
    <source>
        <dbReference type="ARBA" id="ARBA00022552"/>
    </source>
</evidence>
<dbReference type="FunFam" id="1.10.150.80:FF:000001">
    <property type="entry name" value="Putative exosome component 10"/>
    <property type="match status" value="1"/>
</dbReference>
<gene>
    <name evidence="12" type="ORF">BIW11_08071</name>
</gene>
<dbReference type="InterPro" id="IPR002562">
    <property type="entry name" value="3'-5'_exonuclease_dom"/>
</dbReference>
<feature type="compositionally biased region" description="Polar residues" evidence="10">
    <location>
        <begin position="684"/>
        <end position="697"/>
    </location>
</feature>
<dbReference type="InterPro" id="IPR036397">
    <property type="entry name" value="RNaseH_sf"/>
</dbReference>
<dbReference type="InterPro" id="IPR045092">
    <property type="entry name" value="Rrp6-like"/>
</dbReference>
<evidence type="ECO:0000256" key="10">
    <source>
        <dbReference type="SAM" id="MobiDB-lite"/>
    </source>
</evidence>
<comment type="caution">
    <text evidence="12">The sequence shown here is derived from an EMBL/GenBank/DDBJ whole genome shotgun (WGS) entry which is preliminary data.</text>
</comment>
<evidence type="ECO:0000256" key="4">
    <source>
        <dbReference type="ARBA" id="ARBA00022801"/>
    </source>
</evidence>
<dbReference type="EMBL" id="MNPL01005510">
    <property type="protein sequence ID" value="OQR75978.1"/>
    <property type="molecule type" value="Genomic_DNA"/>
</dbReference>
<dbReference type="FunCoup" id="A0A1V9XRJ1">
    <property type="interactions" value="1824"/>
</dbReference>
<comment type="similarity">
    <text evidence="8">Belongs to the exosome component 10/RRP6 family.</text>
</comment>
<dbReference type="Pfam" id="PF01612">
    <property type="entry name" value="DNA_pol_A_exo1"/>
    <property type="match status" value="1"/>
</dbReference>
<dbReference type="AlphaFoldDB" id="A0A1V9XRJ1"/>
<dbReference type="GO" id="GO:0071040">
    <property type="term" value="P:nuclear polyadenylation-dependent antisense transcript catabolic process"/>
    <property type="evidence" value="ECO:0007669"/>
    <property type="project" value="TreeGrafter"/>
</dbReference>
<dbReference type="SMART" id="SM00474">
    <property type="entry name" value="35EXOc"/>
    <property type="match status" value="1"/>
</dbReference>
<feature type="compositionally biased region" description="Basic residues" evidence="10">
    <location>
        <begin position="829"/>
        <end position="842"/>
    </location>
</feature>
<proteinExistence type="inferred from homology"/>
<dbReference type="GO" id="GO:0071036">
    <property type="term" value="P:nuclear polyadenylation-dependent snoRNA catabolic process"/>
    <property type="evidence" value="ECO:0007669"/>
    <property type="project" value="TreeGrafter"/>
</dbReference>
<protein>
    <recommendedName>
        <fullName evidence="9">Exosome complex component 10 homolog</fullName>
    </recommendedName>
</protein>
<dbReference type="SUPFAM" id="SSF53098">
    <property type="entry name" value="Ribonuclease H-like"/>
    <property type="match status" value="1"/>
</dbReference>
<dbReference type="InterPro" id="IPR044876">
    <property type="entry name" value="HRDC_dom_sf"/>
</dbReference>
<dbReference type="Gene3D" id="1.10.150.80">
    <property type="entry name" value="HRDC domain"/>
    <property type="match status" value="1"/>
</dbReference>
<feature type="region of interest" description="Disordered" evidence="10">
    <location>
        <begin position="1"/>
        <end position="22"/>
    </location>
</feature>
<evidence type="ECO:0000256" key="7">
    <source>
        <dbReference type="ARBA" id="ARBA00023242"/>
    </source>
</evidence>
<feature type="domain" description="HRDC" evidence="11">
    <location>
        <begin position="470"/>
        <end position="550"/>
    </location>
</feature>
<dbReference type="Pfam" id="PF00570">
    <property type="entry name" value="HRDC"/>
    <property type="match status" value="1"/>
</dbReference>
<keyword evidence="13" id="KW-1185">Reference proteome</keyword>
<accession>A0A1V9XRJ1</accession>
<evidence type="ECO:0000256" key="8">
    <source>
        <dbReference type="ARBA" id="ARBA00043957"/>
    </source>
</evidence>
<dbReference type="PROSITE" id="PS50967">
    <property type="entry name" value="HRDC"/>
    <property type="match status" value="1"/>
</dbReference>
<dbReference type="GO" id="GO:0000467">
    <property type="term" value="P:exonucleolytic trimming to generate mature 3'-end of 5.8S rRNA from tricistronic rRNA transcript (SSU-rRNA, 5.8S rRNA, LSU-rRNA)"/>
    <property type="evidence" value="ECO:0007669"/>
    <property type="project" value="InterPro"/>
</dbReference>
<dbReference type="SUPFAM" id="SSF47819">
    <property type="entry name" value="HRDC-like"/>
    <property type="match status" value="1"/>
</dbReference>
<evidence type="ECO:0000259" key="11">
    <source>
        <dbReference type="PROSITE" id="PS50967"/>
    </source>
</evidence>
<evidence type="ECO:0000256" key="6">
    <source>
        <dbReference type="ARBA" id="ARBA00022839"/>
    </source>
</evidence>
<dbReference type="InterPro" id="IPR010997">
    <property type="entry name" value="HRDC-like_sf"/>
</dbReference>
<dbReference type="InterPro" id="IPR012588">
    <property type="entry name" value="Exosome-assoc_fac_Rrp6_N"/>
</dbReference>
<dbReference type="GO" id="GO:0000175">
    <property type="term" value="F:3'-5'-RNA exonuclease activity"/>
    <property type="evidence" value="ECO:0007669"/>
    <property type="project" value="InterPro"/>
</dbReference>
<sequence>MSEAVSSLMEEEAASTATPRPEKKPFATYASFADYQNILLRTIMELTAAAGKLPSPGQEYDYYNSFPLFKRVMTAEGQSILGLMSLLTSQQTGKQNVFQMDGTDFDEKVELLTEINDILLERAGISLDVARGVKREQNEIQLATVSKKIDTIWNRRNEKFKKDSTASITLLTAKNVTRPQLSFPDKIDNSNSPFVPRIKEKLNALKPLAILVEKQEDGRDVFSHPYEVEIEAFQPTVEEMTPNVRDPLSVADTPLMMINSPEEVEEMMAHLRTQCSIAVDLEHHSFRSFQGFTCLIQISTWEKDFIVDALVLRAHLHVLNDVMTNPRIVKVLHGAASDVQWLQRDFGVYLVNLFDTGVAAKLLNFERLSLSFLLKHYMSVDADKRFQLVDWRIRPLPNEMVAYARGDTHYLLAIFERMKRDLVDASNAQGNLIRAAWERSSQICLRRYEKPLLDQDSHLQLMKASHKKLNDKQMYALKHIYAWRDRLAREQDESTGYVLPNHMLLHICELLPREVQGIIACCNPCPPLVKQQLNELHQIILRAREVQLTNPLLSAPKLDIPIPSSLHSIDMDNMLHVIHDIPQTHTQDEGHVRLPTLIDDTGYPIRNEDRPNTNKGTDIIAPRLARSKLFPHRDEKDYVTKYRLPLRLYVRAGPNGQIEQLRMITPYERYVKELERADRERESLNQMLQRAKQSAELSQPVEYPAASASTGKVQATEGEAKQQDDKSSDIDEKEDQDMEPAIIRGARKRKWQEPAIPFAGGEETSYKNTQSSKLEKRMKKKELQKIKRRQQTQPFDYGAAIQQQQEESQQTREQQKCHKGQQQSGPSGSHRRFHNHQQTQKRKQFDDMDELRKAESSRPAGRGRGGSPRGINKPRQGLKFRGGNRSMIVSRGRGQGGVSSTQWPSK</sequence>
<keyword evidence="7" id="KW-0539">Nucleus</keyword>
<keyword evidence="2" id="KW-0698">rRNA processing</keyword>
<feature type="compositionally biased region" description="Basic residues" evidence="10">
    <location>
        <begin position="776"/>
        <end position="790"/>
    </location>
</feature>
<evidence type="ECO:0000313" key="12">
    <source>
        <dbReference type="EMBL" id="OQR75978.1"/>
    </source>
</evidence>
<dbReference type="InParanoid" id="A0A1V9XRJ1"/>
<evidence type="ECO:0000256" key="3">
    <source>
        <dbReference type="ARBA" id="ARBA00022722"/>
    </source>
</evidence>
<name>A0A1V9XRJ1_9ACAR</name>
<keyword evidence="6" id="KW-0269">Exonuclease</keyword>
<reference evidence="12 13" key="1">
    <citation type="journal article" date="2017" name="Gigascience">
        <title>Draft genome of the honey bee ectoparasitic mite, Tropilaelaps mercedesae, is shaped by the parasitic life history.</title>
        <authorList>
            <person name="Dong X."/>
            <person name="Armstrong S.D."/>
            <person name="Xia D."/>
            <person name="Makepeace B.L."/>
            <person name="Darby A.C."/>
            <person name="Kadowaki T."/>
        </authorList>
    </citation>
    <scope>NUCLEOTIDE SEQUENCE [LARGE SCALE GENOMIC DNA]</scope>
    <source>
        <strain evidence="12">Wuxi-XJTLU</strain>
    </source>
</reference>
<dbReference type="GO" id="GO:0071051">
    <property type="term" value="P:poly(A)-dependent snoRNA 3'-end processing"/>
    <property type="evidence" value="ECO:0007669"/>
    <property type="project" value="TreeGrafter"/>
</dbReference>
<dbReference type="Gene3D" id="3.30.420.10">
    <property type="entry name" value="Ribonuclease H-like superfamily/Ribonuclease H"/>
    <property type="match status" value="1"/>
</dbReference>
<dbReference type="GO" id="GO:0071039">
    <property type="term" value="P:nuclear polyadenylation-dependent CUT catabolic process"/>
    <property type="evidence" value="ECO:0007669"/>
    <property type="project" value="TreeGrafter"/>
</dbReference>
<evidence type="ECO:0000256" key="5">
    <source>
        <dbReference type="ARBA" id="ARBA00022835"/>
    </source>
</evidence>
<feature type="region of interest" description="Disordered" evidence="10">
    <location>
        <begin position="682"/>
        <end position="906"/>
    </location>
</feature>
<keyword evidence="4" id="KW-0378">Hydrolase</keyword>
<dbReference type="STRING" id="418985.A0A1V9XRJ1"/>
<dbReference type="GO" id="GO:0071037">
    <property type="term" value="P:nuclear polyadenylation-dependent snRNA catabolic process"/>
    <property type="evidence" value="ECO:0007669"/>
    <property type="project" value="TreeGrafter"/>
</dbReference>
<dbReference type="GO" id="GO:0071035">
    <property type="term" value="P:nuclear polyadenylation-dependent rRNA catabolic process"/>
    <property type="evidence" value="ECO:0007669"/>
    <property type="project" value="TreeGrafter"/>
</dbReference>
<dbReference type="SMART" id="SM00341">
    <property type="entry name" value="HRDC"/>
    <property type="match status" value="1"/>
</dbReference>
<dbReference type="PANTHER" id="PTHR12124:SF47">
    <property type="entry name" value="EXOSOME COMPONENT 10"/>
    <property type="match status" value="1"/>
</dbReference>
<dbReference type="Proteomes" id="UP000192247">
    <property type="component" value="Unassembled WGS sequence"/>
</dbReference>
<dbReference type="GO" id="GO:0071044">
    <property type="term" value="P:histone mRNA catabolic process"/>
    <property type="evidence" value="ECO:0007669"/>
    <property type="project" value="TreeGrafter"/>
</dbReference>
<dbReference type="InterPro" id="IPR049559">
    <property type="entry name" value="Rrp6p-like_exo"/>
</dbReference>